<accession>A0ABN2VP50</accession>
<dbReference type="RefSeq" id="WP_344525402.1">
    <property type="nucleotide sequence ID" value="NZ_BAAAPE010000002.1"/>
</dbReference>
<dbReference type="PIRSF" id="PIRSF010260">
    <property type="entry name" value="UCP010260"/>
    <property type="match status" value="1"/>
</dbReference>
<name>A0ABN2VP50_9ACTN</name>
<protein>
    <submittedName>
        <fullName evidence="3">DUF1990 domain-containing protein</fullName>
    </submittedName>
</protein>
<sequence length="184" mass="19357">MSGSEPPSASPPLTYGPVGATARGEVPPGFNGLCVRTRLGSGDAAFRTASRALMTWRLHHRMGGVRLAPVAPRAAEGVRVGVALGVGPLRVGGPCRVVWTAEGPDEAGWAYGTLPGHPVRGEEAFLVGRDPGGDVWLTVRAYSVPAAWWTRAAGPLVPVFQRAYARRCGRVLRRLVSEAGQNGQ</sequence>
<proteinExistence type="predicted"/>
<keyword evidence="4" id="KW-1185">Reference proteome</keyword>
<organism evidence="3 4">
    <name type="scientific">Streptomyces albiaxialis</name>
    <dbReference type="NCBI Taxonomy" id="329523"/>
    <lineage>
        <taxon>Bacteria</taxon>
        <taxon>Bacillati</taxon>
        <taxon>Actinomycetota</taxon>
        <taxon>Actinomycetes</taxon>
        <taxon>Kitasatosporales</taxon>
        <taxon>Streptomycetaceae</taxon>
        <taxon>Streptomyces</taxon>
    </lineage>
</organism>
<gene>
    <name evidence="3" type="ORF">GCM10009801_15560</name>
</gene>
<dbReference type="Pfam" id="PF09348">
    <property type="entry name" value="DUF1990"/>
    <property type="match status" value="1"/>
</dbReference>
<dbReference type="InterPro" id="IPR014457">
    <property type="entry name" value="UCP010260"/>
</dbReference>
<dbReference type="PANTHER" id="PTHR34202:SF1">
    <property type="entry name" value="UPF0548 PROTEIN"/>
    <property type="match status" value="1"/>
</dbReference>
<reference evidence="3 4" key="1">
    <citation type="journal article" date="2019" name="Int. J. Syst. Evol. Microbiol.">
        <title>The Global Catalogue of Microorganisms (GCM) 10K type strain sequencing project: providing services to taxonomists for standard genome sequencing and annotation.</title>
        <authorList>
            <consortium name="The Broad Institute Genomics Platform"/>
            <consortium name="The Broad Institute Genome Sequencing Center for Infectious Disease"/>
            <person name="Wu L."/>
            <person name="Ma J."/>
        </authorList>
    </citation>
    <scope>NUCLEOTIDE SEQUENCE [LARGE SCALE GENOMIC DNA]</scope>
    <source>
        <strain evidence="3 4">JCM 15478</strain>
    </source>
</reference>
<evidence type="ECO:0000259" key="2">
    <source>
        <dbReference type="Pfam" id="PF09348"/>
    </source>
</evidence>
<evidence type="ECO:0000256" key="1">
    <source>
        <dbReference type="SAM" id="MobiDB-lite"/>
    </source>
</evidence>
<feature type="domain" description="DUF1990" evidence="2">
    <location>
        <begin position="14"/>
        <end position="170"/>
    </location>
</feature>
<feature type="region of interest" description="Disordered" evidence="1">
    <location>
        <begin position="1"/>
        <end position="20"/>
    </location>
</feature>
<evidence type="ECO:0000313" key="4">
    <source>
        <dbReference type="Proteomes" id="UP001500016"/>
    </source>
</evidence>
<dbReference type="InterPro" id="IPR018960">
    <property type="entry name" value="DUF1990"/>
</dbReference>
<dbReference type="PANTHER" id="PTHR34202">
    <property type="entry name" value="UPF0548 PROTEIN"/>
    <property type="match status" value="1"/>
</dbReference>
<comment type="caution">
    <text evidence="3">The sequence shown here is derived from an EMBL/GenBank/DDBJ whole genome shotgun (WGS) entry which is preliminary data.</text>
</comment>
<evidence type="ECO:0000313" key="3">
    <source>
        <dbReference type="EMBL" id="GAA2067839.1"/>
    </source>
</evidence>
<dbReference type="Proteomes" id="UP001500016">
    <property type="component" value="Unassembled WGS sequence"/>
</dbReference>
<dbReference type="EMBL" id="BAAAPE010000002">
    <property type="protein sequence ID" value="GAA2067839.1"/>
    <property type="molecule type" value="Genomic_DNA"/>
</dbReference>